<evidence type="ECO:0000256" key="3">
    <source>
        <dbReference type="PROSITE-ProRule" id="PRU00497"/>
    </source>
</evidence>
<organism evidence="5 8">
    <name type="scientific">Loxostege sticticalis</name>
    <name type="common">Beet webworm moth</name>
    <dbReference type="NCBI Taxonomy" id="481309"/>
    <lineage>
        <taxon>Eukaryota</taxon>
        <taxon>Metazoa</taxon>
        <taxon>Ecdysozoa</taxon>
        <taxon>Arthropoda</taxon>
        <taxon>Hexapoda</taxon>
        <taxon>Insecta</taxon>
        <taxon>Pterygota</taxon>
        <taxon>Neoptera</taxon>
        <taxon>Endopterygota</taxon>
        <taxon>Lepidoptera</taxon>
        <taxon>Glossata</taxon>
        <taxon>Ditrysia</taxon>
        <taxon>Pyraloidea</taxon>
        <taxon>Crambidae</taxon>
        <taxon>Pyraustinae</taxon>
        <taxon>Loxostege</taxon>
    </lineage>
</organism>
<dbReference type="GO" id="GO:0042302">
    <property type="term" value="F:structural constituent of cuticle"/>
    <property type="evidence" value="ECO:0007669"/>
    <property type="project" value="UniProtKB-UniRule"/>
</dbReference>
<name>A0ABD0TA04_LOXSC</name>
<evidence type="ECO:0000256" key="2">
    <source>
        <dbReference type="ARBA" id="ARBA00022729"/>
    </source>
</evidence>
<dbReference type="Proteomes" id="UP001549921">
    <property type="component" value="Unassembled WGS sequence"/>
</dbReference>
<keyword evidence="1 3" id="KW-0193">Cuticle</keyword>
<dbReference type="Pfam" id="PF00379">
    <property type="entry name" value="Chitin_bind_4"/>
    <property type="match status" value="1"/>
</dbReference>
<dbReference type="PRINTS" id="PR00947">
    <property type="entry name" value="CUTICLE"/>
</dbReference>
<evidence type="ECO:0000256" key="1">
    <source>
        <dbReference type="ARBA" id="ARBA00022460"/>
    </source>
</evidence>
<dbReference type="PANTHER" id="PTHR12236:SF95">
    <property type="entry name" value="CUTICULAR PROTEIN 76BD, ISOFORM C-RELATED"/>
    <property type="match status" value="1"/>
</dbReference>
<dbReference type="EMBL" id="JBEDNZ010000007">
    <property type="protein sequence ID" value="KAL0840206.1"/>
    <property type="molecule type" value="Genomic_DNA"/>
</dbReference>
<dbReference type="PROSITE" id="PS51155">
    <property type="entry name" value="CHIT_BIND_RR_2"/>
    <property type="match status" value="1"/>
</dbReference>
<dbReference type="InterPro" id="IPR051217">
    <property type="entry name" value="Insect_Cuticle_Struc_Prot"/>
</dbReference>
<dbReference type="InterPro" id="IPR000618">
    <property type="entry name" value="Insect_cuticle"/>
</dbReference>
<dbReference type="PANTHER" id="PTHR12236">
    <property type="entry name" value="STRUCTURAL CONTITUENT OF CUTICLE"/>
    <property type="match status" value="1"/>
</dbReference>
<feature type="signal peptide" evidence="4">
    <location>
        <begin position="1"/>
        <end position="17"/>
    </location>
</feature>
<dbReference type="AlphaFoldDB" id="A0ABD0TA04"/>
<feature type="chain" id="PRO_5044722904" evidence="4">
    <location>
        <begin position="18"/>
        <end position="171"/>
    </location>
</feature>
<keyword evidence="2 4" id="KW-0732">Signal</keyword>
<dbReference type="Proteomes" id="UP001549920">
    <property type="component" value="Unassembled WGS sequence"/>
</dbReference>
<gene>
    <name evidence="6" type="ORF">ABMA27_015231</name>
    <name evidence="5" type="ORF">ABMA28_015495</name>
</gene>
<proteinExistence type="predicted"/>
<evidence type="ECO:0000313" key="5">
    <source>
        <dbReference type="EMBL" id="KAL0840206.1"/>
    </source>
</evidence>
<evidence type="ECO:0000313" key="7">
    <source>
        <dbReference type="Proteomes" id="UP001549920"/>
    </source>
</evidence>
<dbReference type="InterPro" id="IPR031311">
    <property type="entry name" value="CHIT_BIND_RR_consensus"/>
</dbReference>
<evidence type="ECO:0000313" key="8">
    <source>
        <dbReference type="Proteomes" id="UP001549921"/>
    </source>
</evidence>
<dbReference type="EMBL" id="JBEUOH010000007">
    <property type="protein sequence ID" value="KAL0892006.1"/>
    <property type="molecule type" value="Genomic_DNA"/>
</dbReference>
<evidence type="ECO:0000313" key="6">
    <source>
        <dbReference type="EMBL" id="KAL0892006.1"/>
    </source>
</evidence>
<comment type="caution">
    <text evidence="5">The sequence shown here is derived from an EMBL/GenBank/DDBJ whole genome shotgun (WGS) entry which is preliminary data.</text>
</comment>
<reference evidence="7 8" key="1">
    <citation type="submission" date="2024-06" db="EMBL/GenBank/DDBJ databases">
        <title>A chromosome-level genome assembly of beet webworm, Loxostege sticticalis.</title>
        <authorList>
            <person name="Zhang Y."/>
        </authorList>
    </citation>
    <scope>NUCLEOTIDE SEQUENCE [LARGE SCALE GENOMIC DNA]</scope>
    <source>
        <strain evidence="6">AQ026</strain>
        <strain evidence="5">AQ028</strain>
        <tissue evidence="5">Male pupae</tissue>
        <tissue evidence="6">Whole body</tissue>
    </source>
</reference>
<sequence>MFVKAILACALVALARGGLIAAPHGALSSQSIVLGAPGYAAHGYAGGYAAPAFGLGHGAVVAHAAPVYHAPLAHAAAPVEIYAHPRYQFNYGVADGHTGDQKSQWESRDGDVVKGQYSLVEPDGTVRTVNYSADDHNGFNAVVSRAGHAAHPAAAAHVVAAPAYGHGLLHG</sequence>
<evidence type="ECO:0000256" key="4">
    <source>
        <dbReference type="SAM" id="SignalP"/>
    </source>
</evidence>
<dbReference type="PROSITE" id="PS00233">
    <property type="entry name" value="CHIT_BIND_RR_1"/>
    <property type="match status" value="1"/>
</dbReference>
<accession>A0ABD0TA04</accession>
<protein>
    <submittedName>
        <fullName evidence="5">Uncharacterized protein</fullName>
    </submittedName>
</protein>
<keyword evidence="7" id="KW-1185">Reference proteome</keyword>